<dbReference type="Proteomes" id="UP000287224">
    <property type="component" value="Unassembled WGS sequence"/>
</dbReference>
<name>A0A401Z9E8_9CHLR</name>
<keyword evidence="2" id="KW-1185">Reference proteome</keyword>
<evidence type="ECO:0000313" key="2">
    <source>
        <dbReference type="Proteomes" id="UP000287224"/>
    </source>
</evidence>
<dbReference type="RefSeq" id="WP_126594763.1">
    <property type="nucleotide sequence ID" value="NZ_BIFQ01000001.1"/>
</dbReference>
<protein>
    <submittedName>
        <fullName evidence="1">Uncharacterized protein</fullName>
    </submittedName>
</protein>
<sequence>MYPSSERVMGELKKTVDEIISQAKKELGGEPNSRRNKEITKCIEQISKEWKSYHRDVVSMHYGTNPEKARQASREFLLKFADFFPDSRPEYNRAALEKMSPVEKNAYIAILEDGIKLSSHIKDSPDSATKSSIETLKNRLNFVGAQVRHELVCSFNILNERQQEKLSRLTKVVHRQFAIWDCDDVIGSVEPTKFAEAASNYLDYVKQNLPHLHEQKEPGS</sequence>
<proteinExistence type="predicted"/>
<comment type="caution">
    <text evidence="1">The sequence shown here is derived from an EMBL/GenBank/DDBJ whole genome shotgun (WGS) entry which is preliminary data.</text>
</comment>
<accession>A0A401Z9E8</accession>
<dbReference type="EMBL" id="BIFQ01000001">
    <property type="protein sequence ID" value="GCE03497.1"/>
    <property type="molecule type" value="Genomic_DNA"/>
</dbReference>
<organism evidence="1 2">
    <name type="scientific">Dictyobacter aurantiacus</name>
    <dbReference type="NCBI Taxonomy" id="1936993"/>
    <lineage>
        <taxon>Bacteria</taxon>
        <taxon>Bacillati</taxon>
        <taxon>Chloroflexota</taxon>
        <taxon>Ktedonobacteria</taxon>
        <taxon>Ktedonobacterales</taxon>
        <taxon>Dictyobacteraceae</taxon>
        <taxon>Dictyobacter</taxon>
    </lineage>
</organism>
<reference evidence="2" key="1">
    <citation type="submission" date="2018-12" db="EMBL/GenBank/DDBJ databases">
        <title>Tengunoibacter tsumagoiensis gen. nov., sp. nov., Dictyobacter kobayashii sp. nov., D. alpinus sp. nov., and D. joshuensis sp. nov. and description of Dictyobacteraceae fam. nov. within the order Ktedonobacterales isolated from Tengu-no-mugimeshi.</title>
        <authorList>
            <person name="Wang C.M."/>
            <person name="Zheng Y."/>
            <person name="Sakai Y."/>
            <person name="Toyoda A."/>
            <person name="Minakuchi Y."/>
            <person name="Abe K."/>
            <person name="Yokota A."/>
            <person name="Yabe S."/>
        </authorList>
    </citation>
    <scope>NUCLEOTIDE SEQUENCE [LARGE SCALE GENOMIC DNA]</scope>
    <source>
        <strain evidence="2">S-27</strain>
    </source>
</reference>
<evidence type="ECO:0000313" key="1">
    <source>
        <dbReference type="EMBL" id="GCE03497.1"/>
    </source>
</evidence>
<dbReference type="AlphaFoldDB" id="A0A401Z9E8"/>
<gene>
    <name evidence="1" type="ORF">KDAU_08260</name>
</gene>